<sequence length="240" mass="25992">MSTGGIGYGAPPVGTLCVVNQALRDLLRASGGIIHHADALAVVPGHVLRWALRSRRLRQVLPLVYVDADLAVDSDVVAAAALRYAAGRAALSHTSALRVWRLPVPLHGPLHLTVAAPVRLRGSPEVRVHRRNGFELVPPQVVVRGGYPVTRLETSIIEAWPLLDRDAQRAPAIRAVAERLTTPGRLSAALEDHPRLAGRRVLTGLLGKLAVGCRSELEIWGYDQVFRTIPGLCWQHPVSL</sequence>
<keyword evidence="2" id="KW-1185">Reference proteome</keyword>
<evidence type="ECO:0000313" key="2">
    <source>
        <dbReference type="Proteomes" id="UP000635606"/>
    </source>
</evidence>
<name>A0A8J3ZSA4_9ACTN</name>
<gene>
    <name evidence="1" type="ORF">Voc01_044910</name>
</gene>
<proteinExistence type="predicted"/>
<comment type="caution">
    <text evidence="1">The sequence shown here is derived from an EMBL/GenBank/DDBJ whole genome shotgun (WGS) entry which is preliminary data.</text>
</comment>
<evidence type="ECO:0000313" key="1">
    <source>
        <dbReference type="EMBL" id="GIJ69574.1"/>
    </source>
</evidence>
<dbReference type="AlphaFoldDB" id="A0A8J3ZSA4"/>
<reference evidence="1" key="1">
    <citation type="submission" date="2021-01" db="EMBL/GenBank/DDBJ databases">
        <title>Whole genome shotgun sequence of Virgisporangium ochraceum NBRC 16418.</title>
        <authorList>
            <person name="Komaki H."/>
            <person name="Tamura T."/>
        </authorList>
    </citation>
    <scope>NUCLEOTIDE SEQUENCE</scope>
    <source>
        <strain evidence="1">NBRC 16418</strain>
    </source>
</reference>
<accession>A0A8J3ZSA4</accession>
<dbReference type="Proteomes" id="UP000635606">
    <property type="component" value="Unassembled WGS sequence"/>
</dbReference>
<dbReference type="EMBL" id="BOPH01000063">
    <property type="protein sequence ID" value="GIJ69574.1"/>
    <property type="molecule type" value="Genomic_DNA"/>
</dbReference>
<organism evidence="1 2">
    <name type="scientific">Virgisporangium ochraceum</name>
    <dbReference type="NCBI Taxonomy" id="65505"/>
    <lineage>
        <taxon>Bacteria</taxon>
        <taxon>Bacillati</taxon>
        <taxon>Actinomycetota</taxon>
        <taxon>Actinomycetes</taxon>
        <taxon>Micromonosporales</taxon>
        <taxon>Micromonosporaceae</taxon>
        <taxon>Virgisporangium</taxon>
    </lineage>
</organism>
<protein>
    <submittedName>
        <fullName evidence="1">Uncharacterized protein</fullName>
    </submittedName>
</protein>